<protein>
    <recommendedName>
        <fullName evidence="1">Replication-associated protein ORF2/G2P domain-containing protein</fullName>
    </recommendedName>
</protein>
<organism evidence="2 3">
    <name type="scientific">Anaerosporobacter mobilis DSM 15930</name>
    <dbReference type="NCBI Taxonomy" id="1120996"/>
    <lineage>
        <taxon>Bacteria</taxon>
        <taxon>Bacillati</taxon>
        <taxon>Bacillota</taxon>
        <taxon>Clostridia</taxon>
        <taxon>Lachnospirales</taxon>
        <taxon>Lachnospiraceae</taxon>
        <taxon>Anaerosporobacter</taxon>
    </lineage>
</organism>
<feature type="domain" description="Replication-associated protein ORF2/G2P" evidence="1">
    <location>
        <begin position="81"/>
        <end position="169"/>
    </location>
</feature>
<dbReference type="AlphaFoldDB" id="A0A1M7LGK2"/>
<evidence type="ECO:0000259" key="1">
    <source>
        <dbReference type="Pfam" id="PF23343"/>
    </source>
</evidence>
<dbReference type="RefSeq" id="WP_073289456.1">
    <property type="nucleotide sequence ID" value="NZ_FRCP01000016.1"/>
</dbReference>
<sequence length="270" mass="32406">MPYVFEIYRAGNTLEFSKHYSSRWNKKGVKRSKRKISTKEEQREVNKRQAEKTLRLLLNENFMPSDIHLVLDYNLSNRPESREDMRADADDFLKGMRKLYKSNREVFKYIHVMEKGKKGALHHHLVINMPKSLGMREIINCWKGKGRTHFNPLDETGQYKKLASYLIKYSDGMLRDPEALQGRRWNSSHNLRKPKLVMKKVIKDKGWYQKVAYVPKKMERDWYLDKESVREGIHEKTQYAFFTYTLIKTNQTWKETELQWSDEEIESIFN</sequence>
<accession>A0A1M7LGK2</accession>
<evidence type="ECO:0000313" key="2">
    <source>
        <dbReference type="EMBL" id="SHM77255.1"/>
    </source>
</evidence>
<evidence type="ECO:0000313" key="3">
    <source>
        <dbReference type="Proteomes" id="UP000184038"/>
    </source>
</evidence>
<dbReference type="Proteomes" id="UP000184038">
    <property type="component" value="Unassembled WGS sequence"/>
</dbReference>
<proteinExistence type="predicted"/>
<reference evidence="2 3" key="1">
    <citation type="submission" date="2016-11" db="EMBL/GenBank/DDBJ databases">
        <authorList>
            <person name="Jaros S."/>
            <person name="Januszkiewicz K."/>
            <person name="Wedrychowicz H."/>
        </authorList>
    </citation>
    <scope>NUCLEOTIDE SEQUENCE [LARGE SCALE GENOMIC DNA]</scope>
    <source>
        <strain evidence="2 3">DSM 15930</strain>
    </source>
</reference>
<dbReference type="OrthoDB" id="9814853at2"/>
<gene>
    <name evidence="2" type="ORF">SAMN02746066_03256</name>
</gene>
<name>A0A1M7LGK2_9FIRM</name>
<dbReference type="Pfam" id="PF23343">
    <property type="entry name" value="REP_ORF2-G2P"/>
    <property type="match status" value="1"/>
</dbReference>
<dbReference type="EMBL" id="FRCP01000016">
    <property type="protein sequence ID" value="SHM77255.1"/>
    <property type="molecule type" value="Genomic_DNA"/>
</dbReference>
<keyword evidence="3" id="KW-1185">Reference proteome</keyword>
<dbReference type="STRING" id="1120996.SAMN02746066_03256"/>
<dbReference type="InterPro" id="IPR056906">
    <property type="entry name" value="ORF2/G2P_dom"/>
</dbReference>